<name>A0A2R3QTB6_ECTME</name>
<evidence type="ECO:0000313" key="12">
    <source>
        <dbReference type="Proteomes" id="UP000238327"/>
    </source>
</evidence>
<keyword evidence="5" id="KW-0067">ATP-binding</keyword>
<dbReference type="Proteomes" id="UP000238327">
    <property type="component" value="Chromosome"/>
</dbReference>
<gene>
    <name evidence="11" type="ORF">C7A17_20150</name>
</gene>
<dbReference type="GO" id="GO:1904680">
    <property type="term" value="F:peptide transmembrane transporter activity"/>
    <property type="evidence" value="ECO:0007669"/>
    <property type="project" value="InterPro"/>
</dbReference>
<feature type="domain" description="ABC transporter" evidence="9">
    <location>
        <begin position="336"/>
        <end position="551"/>
    </location>
</feature>
<dbReference type="AlphaFoldDB" id="A0A2R3QTB6"/>
<accession>A0A2R3QTB6</accession>
<organism evidence="11 12">
    <name type="scientific">Ectopseudomonas mendocina</name>
    <name type="common">Pseudomonas mendocina</name>
    <dbReference type="NCBI Taxonomy" id="300"/>
    <lineage>
        <taxon>Bacteria</taxon>
        <taxon>Pseudomonadati</taxon>
        <taxon>Pseudomonadota</taxon>
        <taxon>Gammaproteobacteria</taxon>
        <taxon>Pseudomonadales</taxon>
        <taxon>Pseudomonadaceae</taxon>
        <taxon>Ectopseudomonas</taxon>
    </lineage>
</organism>
<evidence type="ECO:0000259" key="10">
    <source>
        <dbReference type="PROSITE" id="PS50929"/>
    </source>
</evidence>
<dbReference type="InterPro" id="IPR003593">
    <property type="entry name" value="AAA+_ATPase"/>
</dbReference>
<dbReference type="CDD" id="cd03225">
    <property type="entry name" value="ABC_cobalt_CbiO_domain1"/>
    <property type="match status" value="1"/>
</dbReference>
<dbReference type="GO" id="GO:0015833">
    <property type="term" value="P:peptide transport"/>
    <property type="evidence" value="ECO:0007669"/>
    <property type="project" value="InterPro"/>
</dbReference>
<evidence type="ECO:0000256" key="1">
    <source>
        <dbReference type="ARBA" id="ARBA00004651"/>
    </source>
</evidence>
<protein>
    <submittedName>
        <fullName evidence="11">Cyclic peptide transporter</fullName>
    </submittedName>
</protein>
<dbReference type="Gene3D" id="3.40.50.300">
    <property type="entry name" value="P-loop containing nucleotide triphosphate hydrolases"/>
    <property type="match status" value="1"/>
</dbReference>
<feature type="transmembrane region" description="Helical" evidence="8">
    <location>
        <begin position="56"/>
        <end position="76"/>
    </location>
</feature>
<dbReference type="InterPro" id="IPR015856">
    <property type="entry name" value="ABC_transpr_CbiO/EcfA_su"/>
</dbReference>
<dbReference type="GO" id="GO:0016887">
    <property type="term" value="F:ATP hydrolysis activity"/>
    <property type="evidence" value="ECO:0007669"/>
    <property type="project" value="InterPro"/>
</dbReference>
<dbReference type="GO" id="GO:0034040">
    <property type="term" value="F:ATPase-coupled lipid transmembrane transporter activity"/>
    <property type="evidence" value="ECO:0007669"/>
    <property type="project" value="TreeGrafter"/>
</dbReference>
<dbReference type="PROSITE" id="PS50929">
    <property type="entry name" value="ABC_TM1F"/>
    <property type="match status" value="1"/>
</dbReference>
<dbReference type="FunFam" id="3.40.50.300:FF:001035">
    <property type="entry name" value="ABC transporter ATP-binding protein YojI"/>
    <property type="match status" value="1"/>
</dbReference>
<dbReference type="Pfam" id="PF00664">
    <property type="entry name" value="ABC_membrane"/>
    <property type="match status" value="1"/>
</dbReference>
<dbReference type="InterPro" id="IPR027417">
    <property type="entry name" value="P-loop_NTPase"/>
</dbReference>
<dbReference type="SMART" id="SM00382">
    <property type="entry name" value="AAA"/>
    <property type="match status" value="1"/>
</dbReference>
<keyword evidence="7 8" id="KW-0472">Membrane</keyword>
<dbReference type="InterPro" id="IPR036640">
    <property type="entry name" value="ABC1_TM_sf"/>
</dbReference>
<evidence type="ECO:0000256" key="2">
    <source>
        <dbReference type="ARBA" id="ARBA00022448"/>
    </source>
</evidence>
<feature type="domain" description="ABC transmembrane type-1" evidence="10">
    <location>
        <begin position="23"/>
        <end position="299"/>
    </location>
</feature>
<dbReference type="NCBIfam" id="TIGR01194">
    <property type="entry name" value="cyc_pep_trnsptr"/>
    <property type="match status" value="1"/>
</dbReference>
<sequence length="551" mass="61168">MTRTAESLVNETLTLLKPFWPHVLLSVLLGIAGGLSVTALLATINIAMNTDGGPNLHLALIFALLCVTTLVCSTLSKLLTNYVGQRVVATLRRDLAARILAAPLEQLERYRAHRLIPVLLNDVGTLSTFALSVSPMLIALSVTIGCLSYLALLSWQILLITLGTVILGSGAQYLAHLRGTHSLQAARDGEDELQKHYHALSAGAKELRIQRERRLDILQRQIHGTTESICKANVRSAGIFISAETFGSMLFFAVIGVAISFLALWPAAERTVLGGFVLVMLYMKAPLEQLIINIPNLSRARIALQRIRELSGRFTSTEPDLLNPVARPACRVPRRIELRQVRYDYPHNEGGQSFHLGPINLTIHQGEILFIVGENGCGKTTLIKLLLGLYPPQSGEILLDGQVVGDPQRDDYRQLFATVFTDYYLFDELLKGHTEIPAQAIKYLERLDIAHKVGIRNGSFTTTDLSTGQRKRLALINAWLDNRPVLVFDEWAADQDPAFRRVFYTELLPELKQQGKTIIVISHDDRYFDIADQLVHMRAGNVVEQPETLPA</sequence>
<dbReference type="InterPro" id="IPR003439">
    <property type="entry name" value="ABC_transporter-like_ATP-bd"/>
</dbReference>
<dbReference type="SUPFAM" id="SSF52540">
    <property type="entry name" value="P-loop containing nucleoside triphosphate hydrolases"/>
    <property type="match status" value="1"/>
</dbReference>
<dbReference type="SUPFAM" id="SSF90123">
    <property type="entry name" value="ABC transporter transmembrane region"/>
    <property type="match status" value="1"/>
</dbReference>
<evidence type="ECO:0000259" key="9">
    <source>
        <dbReference type="PROSITE" id="PS50893"/>
    </source>
</evidence>
<evidence type="ECO:0000256" key="8">
    <source>
        <dbReference type="SAM" id="Phobius"/>
    </source>
</evidence>
<dbReference type="RefSeq" id="WP_106739701.1">
    <property type="nucleotide sequence ID" value="NZ_CP027657.1"/>
</dbReference>
<evidence type="ECO:0000256" key="6">
    <source>
        <dbReference type="ARBA" id="ARBA00022989"/>
    </source>
</evidence>
<dbReference type="InterPro" id="IPR011527">
    <property type="entry name" value="ABC1_TM_dom"/>
</dbReference>
<dbReference type="GO" id="GO:0005524">
    <property type="term" value="F:ATP binding"/>
    <property type="evidence" value="ECO:0007669"/>
    <property type="project" value="UniProtKB-KW"/>
</dbReference>
<dbReference type="Pfam" id="PF00005">
    <property type="entry name" value="ABC_tran"/>
    <property type="match status" value="1"/>
</dbReference>
<dbReference type="GO" id="GO:0005886">
    <property type="term" value="C:plasma membrane"/>
    <property type="evidence" value="ECO:0007669"/>
    <property type="project" value="UniProtKB-SubCell"/>
</dbReference>
<evidence type="ECO:0000256" key="7">
    <source>
        <dbReference type="ARBA" id="ARBA00023136"/>
    </source>
</evidence>
<dbReference type="EMBL" id="CP027657">
    <property type="protein sequence ID" value="AVO54974.1"/>
    <property type="molecule type" value="Genomic_DNA"/>
</dbReference>
<dbReference type="Gene3D" id="1.20.1560.10">
    <property type="entry name" value="ABC transporter type 1, transmembrane domain"/>
    <property type="match status" value="1"/>
</dbReference>
<evidence type="ECO:0000256" key="5">
    <source>
        <dbReference type="ARBA" id="ARBA00022840"/>
    </source>
</evidence>
<comment type="subcellular location">
    <subcellularLocation>
        <location evidence="1">Cell membrane</location>
        <topology evidence="1">Multi-pass membrane protein</topology>
    </subcellularLocation>
</comment>
<dbReference type="OrthoDB" id="9760776at2"/>
<dbReference type="PANTHER" id="PTHR24221">
    <property type="entry name" value="ATP-BINDING CASSETTE SUB-FAMILY B"/>
    <property type="match status" value="1"/>
</dbReference>
<feature type="transmembrane region" description="Helical" evidence="8">
    <location>
        <begin position="157"/>
        <end position="175"/>
    </location>
</feature>
<dbReference type="InterPro" id="IPR005898">
    <property type="entry name" value="Cyc_pep_transpt_SyrD/YojI"/>
</dbReference>
<evidence type="ECO:0000313" key="11">
    <source>
        <dbReference type="EMBL" id="AVO54974.1"/>
    </source>
</evidence>
<feature type="transmembrane region" description="Helical" evidence="8">
    <location>
        <begin position="20"/>
        <end position="44"/>
    </location>
</feature>
<keyword evidence="6 8" id="KW-1133">Transmembrane helix</keyword>
<keyword evidence="3 8" id="KW-0812">Transmembrane</keyword>
<keyword evidence="2" id="KW-0813">Transport</keyword>
<reference evidence="11 12" key="1">
    <citation type="submission" date="2018-03" db="EMBL/GenBank/DDBJ databases">
        <title>Complete genome sequence and methylome analysis of Pseudomonas mendocina NEB 698.</title>
        <authorList>
            <person name="Morgan R.D."/>
        </authorList>
    </citation>
    <scope>NUCLEOTIDE SEQUENCE [LARGE SCALE GENOMIC DNA]</scope>
    <source>
        <strain evidence="11 12">NEB698</strain>
    </source>
</reference>
<proteinExistence type="predicted"/>
<dbReference type="PROSITE" id="PS50893">
    <property type="entry name" value="ABC_TRANSPORTER_2"/>
    <property type="match status" value="1"/>
</dbReference>
<keyword evidence="4" id="KW-0547">Nucleotide-binding</keyword>
<evidence type="ECO:0000256" key="3">
    <source>
        <dbReference type="ARBA" id="ARBA00022692"/>
    </source>
</evidence>
<feature type="transmembrane region" description="Helical" evidence="8">
    <location>
        <begin position="246"/>
        <end position="265"/>
    </location>
</feature>
<dbReference type="GO" id="GO:0140359">
    <property type="term" value="F:ABC-type transporter activity"/>
    <property type="evidence" value="ECO:0007669"/>
    <property type="project" value="InterPro"/>
</dbReference>
<dbReference type="InterPro" id="IPR039421">
    <property type="entry name" value="Type_1_exporter"/>
</dbReference>
<feature type="transmembrane region" description="Helical" evidence="8">
    <location>
        <begin position="129"/>
        <end position="150"/>
    </location>
</feature>
<evidence type="ECO:0000256" key="4">
    <source>
        <dbReference type="ARBA" id="ARBA00022741"/>
    </source>
</evidence>
<dbReference type="PANTHER" id="PTHR24221:SF654">
    <property type="entry name" value="ATP-BINDING CASSETTE SUB-FAMILY B MEMBER 6"/>
    <property type="match status" value="1"/>
</dbReference>